<evidence type="ECO:0000256" key="4">
    <source>
        <dbReference type="ARBA" id="ARBA00022695"/>
    </source>
</evidence>
<dbReference type="CDD" id="cd05398">
    <property type="entry name" value="NT_ClassII-CCAase"/>
    <property type="match status" value="1"/>
</dbReference>
<evidence type="ECO:0000313" key="13">
    <source>
        <dbReference type="EMBL" id="ACV33623.1"/>
    </source>
</evidence>
<protein>
    <recommendedName>
        <fullName evidence="11">Multifunctional CCA protein</fullName>
    </recommendedName>
    <domain>
        <recommendedName>
            <fullName evidence="11">CCA-adding enzyme</fullName>
            <ecNumber evidence="11">2.7.7.72</ecNumber>
        </recommendedName>
        <alternativeName>
            <fullName evidence="11">CCA tRNA nucleotidyltransferase</fullName>
        </alternativeName>
        <alternativeName>
            <fullName evidence="11">tRNA CCA-pyrophosphorylase</fullName>
        </alternativeName>
        <alternativeName>
            <fullName evidence="11">tRNA adenylyl-/cytidylyl-transferase</fullName>
        </alternativeName>
        <alternativeName>
            <fullName evidence="11">tRNA nucleotidyltransferase</fullName>
        </alternativeName>
        <alternativeName>
            <fullName evidence="11">tRNA-NT</fullName>
        </alternativeName>
    </domain>
    <domain>
        <recommendedName>
            <fullName evidence="11">2'-nucleotidase</fullName>
            <ecNumber evidence="11">3.1.3.-</ecNumber>
        </recommendedName>
    </domain>
    <domain>
        <recommendedName>
            <fullName evidence="11">2',3'-cyclic phosphodiesterase</fullName>
            <ecNumber evidence="11">3.1.4.-</ecNumber>
        </recommendedName>
    </domain>
    <domain>
        <recommendedName>
            <fullName evidence="11">Phosphatase</fullName>
        </recommendedName>
    </domain>
</protein>
<dbReference type="KEGG" id="app:CAP2UW1_0266"/>
<reference evidence="13" key="1">
    <citation type="submission" date="2009-08" db="EMBL/GenBank/DDBJ databases">
        <authorList>
            <consortium name="US DOE Joint Genome Institute"/>
            <person name="Lucas S."/>
            <person name="Copeland A."/>
            <person name="Lapidus A."/>
            <person name="Glavina del Rio T."/>
            <person name="Dalin E."/>
            <person name="Tice H."/>
            <person name="Bruce D."/>
            <person name="Barry K."/>
            <person name="Pitluck S."/>
            <person name="Lowry S."/>
            <person name="Larimer F."/>
            <person name="Land M."/>
            <person name="Hauser L."/>
            <person name="Kyrpides N."/>
            <person name="Ivanova N."/>
            <person name="McMahon K.D."/>
            <person name="Hugenholtz P."/>
        </authorList>
    </citation>
    <scope>NUCLEOTIDE SEQUENCE</scope>
    <source>
        <strain evidence="13">UW-1</strain>
    </source>
</reference>
<feature type="binding site" evidence="11">
    <location>
        <position position="91"/>
    </location>
    <ligand>
        <name>CTP</name>
        <dbReference type="ChEBI" id="CHEBI:37563"/>
    </ligand>
</feature>
<comment type="cofactor">
    <cofactor evidence="11">
        <name>Ni(2+)</name>
        <dbReference type="ChEBI" id="CHEBI:49786"/>
    </cofactor>
    <text evidence="11">Nickel for phosphatase activity.</text>
</comment>
<sequence>MQIFTVGGAVRDELLGLPVKDRDYVVVGASPEEMLARGFRPVGKDFPVFLHPSTHEEYALARTERKTGPGYRGFAFRAAPEVSLAEDLARRDLTINAIARAADGSLLDPYHGIDDLSRRVLRHVGPAFVEDPVRVLRIARFAARFSDFVVAPETVALMRLMVAGGELDHLVAERVWQEVARGLMETRPSRMFEILRECGALARLLPELDRLWGVPQRADYHPEVDTGIHVMMVIDQSAQRSCALPVRFAVLVHDLGKGTTPDGDLPRHPGHEERSVELVGQVCVRLKVPVECRDLAVLVARHHGKVHRAAELGAAAIVRLLEATDAVRRPGRFEQLLEACACDYHGRLGWQEIAYTAPALLRQALAQAGAVDAAAIVRGCTDPASIPARLHEARVAAVRQGLSAGLATAGALGLR</sequence>
<organism evidence="13">
    <name type="scientific">Accumulibacter regalis</name>
    <dbReference type="NCBI Taxonomy" id="522306"/>
    <lineage>
        <taxon>Bacteria</taxon>
        <taxon>Pseudomonadati</taxon>
        <taxon>Pseudomonadota</taxon>
        <taxon>Betaproteobacteria</taxon>
        <taxon>Candidatus Accumulibacter</taxon>
    </lineage>
</organism>
<evidence type="ECO:0000256" key="8">
    <source>
        <dbReference type="ARBA" id="ARBA00022840"/>
    </source>
</evidence>
<comment type="domain">
    <text evidence="11">Comprises two domains: an N-terminal domain containing the nucleotidyltransferase activity and a C-terminal HD domain associated with both phosphodiesterase and phosphatase activities.</text>
</comment>
<dbReference type="EC" id="3.1.3.-" evidence="11"/>
<dbReference type="Pfam" id="PF01966">
    <property type="entry name" value="HD"/>
    <property type="match status" value="1"/>
</dbReference>
<comment type="cofactor">
    <cofactor evidence="11">
        <name>Mg(2+)</name>
        <dbReference type="ChEBI" id="CHEBI:18420"/>
    </cofactor>
    <text evidence="11">Magnesium is required for nucleotidyltransferase activity.</text>
</comment>
<dbReference type="Gene3D" id="3.30.460.10">
    <property type="entry name" value="Beta Polymerase, domain 2"/>
    <property type="match status" value="1"/>
</dbReference>
<feature type="binding site" evidence="11">
    <location>
        <position position="91"/>
    </location>
    <ligand>
        <name>ATP</name>
        <dbReference type="ChEBI" id="CHEBI:30616"/>
    </ligand>
</feature>
<dbReference type="SUPFAM" id="SSF81301">
    <property type="entry name" value="Nucleotidyltransferase"/>
    <property type="match status" value="1"/>
</dbReference>
<keyword evidence="10 11" id="KW-0694">RNA-binding</keyword>
<dbReference type="PANTHER" id="PTHR47545:SF1">
    <property type="entry name" value="MULTIFUNCTIONAL CCA PROTEIN"/>
    <property type="match status" value="1"/>
</dbReference>
<feature type="binding site" evidence="11">
    <location>
        <position position="140"/>
    </location>
    <ligand>
        <name>CTP</name>
        <dbReference type="ChEBI" id="CHEBI:37563"/>
    </ligand>
</feature>
<dbReference type="GO" id="GO:0005524">
    <property type="term" value="F:ATP binding"/>
    <property type="evidence" value="ECO:0007669"/>
    <property type="project" value="UniProtKB-UniRule"/>
</dbReference>
<evidence type="ECO:0000256" key="1">
    <source>
        <dbReference type="ARBA" id="ARBA00022596"/>
    </source>
</evidence>
<dbReference type="STRING" id="522306.CAP2UW1_0266"/>
<dbReference type="eggNOG" id="COG0617">
    <property type="taxonomic scope" value="Bacteria"/>
</dbReference>
<dbReference type="SUPFAM" id="SSF81891">
    <property type="entry name" value="Poly A polymerase C-terminal region-like"/>
    <property type="match status" value="1"/>
</dbReference>
<comment type="subunit">
    <text evidence="11">Monomer. Can also form homodimers and oligomers.</text>
</comment>
<keyword evidence="11 13" id="KW-0378">Hydrolase</keyword>
<keyword evidence="6 11" id="KW-0547">Nucleotide-binding</keyword>
<dbReference type="InterPro" id="IPR050124">
    <property type="entry name" value="tRNA_CCA-adding_enzyme"/>
</dbReference>
<evidence type="ECO:0000256" key="5">
    <source>
        <dbReference type="ARBA" id="ARBA00022723"/>
    </source>
</evidence>
<evidence type="ECO:0000256" key="9">
    <source>
        <dbReference type="ARBA" id="ARBA00022842"/>
    </source>
</evidence>
<dbReference type="HAMAP" id="MF_01261">
    <property type="entry name" value="CCA_bact_type1"/>
    <property type="match status" value="1"/>
</dbReference>
<gene>
    <name evidence="11" type="primary">cca</name>
    <name evidence="13" type="ordered locus">CAP2UW1_0266</name>
</gene>
<keyword evidence="11" id="KW-0511">Multifunctional enzyme</keyword>
<dbReference type="EC" id="3.1.4.-" evidence="11"/>
<keyword evidence="2 11" id="KW-0808">Transferase</keyword>
<keyword evidence="9 11" id="KW-0460">Magnesium</keyword>
<comment type="catalytic activity">
    <reaction evidence="11">
        <text>a tRNA with a 3' CCA end + 2 CTP + ATP = a tRNA with a 3' CCACCA end + 3 diphosphate</text>
        <dbReference type="Rhea" id="RHEA:76235"/>
        <dbReference type="Rhea" id="RHEA-COMP:10468"/>
        <dbReference type="Rhea" id="RHEA-COMP:18655"/>
        <dbReference type="ChEBI" id="CHEBI:30616"/>
        <dbReference type="ChEBI" id="CHEBI:33019"/>
        <dbReference type="ChEBI" id="CHEBI:37563"/>
        <dbReference type="ChEBI" id="CHEBI:83071"/>
        <dbReference type="ChEBI" id="CHEBI:195187"/>
    </reaction>
</comment>
<keyword evidence="5 11" id="KW-0479">Metal-binding</keyword>
<keyword evidence="4 11" id="KW-0548">Nucleotidyltransferase</keyword>
<evidence type="ECO:0000256" key="6">
    <source>
        <dbReference type="ARBA" id="ARBA00022741"/>
    </source>
</evidence>
<comment type="miscellaneous">
    <text evidence="11">A single active site specifically recognizes both ATP and CTP and is responsible for their addition.</text>
</comment>
<dbReference type="GO" id="GO:0004810">
    <property type="term" value="F:CCA tRNA nucleotidyltransferase activity"/>
    <property type="evidence" value="ECO:0007669"/>
    <property type="project" value="UniProtKB-UniRule"/>
</dbReference>
<feature type="binding site" evidence="11">
    <location>
        <position position="11"/>
    </location>
    <ligand>
        <name>ATP</name>
        <dbReference type="ChEBI" id="CHEBI:30616"/>
    </ligand>
</feature>
<evidence type="ECO:0000256" key="11">
    <source>
        <dbReference type="HAMAP-Rule" id="MF_01261"/>
    </source>
</evidence>
<dbReference type="GO" id="GO:0004112">
    <property type="term" value="F:cyclic-nucleotide phosphodiesterase activity"/>
    <property type="evidence" value="ECO:0007669"/>
    <property type="project" value="UniProtKB-UniRule"/>
</dbReference>
<dbReference type="GO" id="GO:0000049">
    <property type="term" value="F:tRNA binding"/>
    <property type="evidence" value="ECO:0007669"/>
    <property type="project" value="UniProtKB-UniRule"/>
</dbReference>
<dbReference type="InterPro" id="IPR043519">
    <property type="entry name" value="NT_sf"/>
</dbReference>
<evidence type="ECO:0000256" key="10">
    <source>
        <dbReference type="ARBA" id="ARBA00022884"/>
    </source>
</evidence>
<dbReference type="PANTHER" id="PTHR47545">
    <property type="entry name" value="MULTIFUNCTIONAL CCA PROTEIN"/>
    <property type="match status" value="1"/>
</dbReference>
<reference evidence="13" key="2">
    <citation type="submission" date="2009-09" db="EMBL/GenBank/DDBJ databases">
        <title>Complete sequence of chromosome of Candidatus Accumulibacter phosphatis clade IIA str. UW-1.</title>
        <authorList>
            <consortium name="US DOE Joint Genome Institute"/>
            <person name="Martin H.G."/>
            <person name="Ivanova N."/>
            <person name="Kunin V."/>
            <person name="Warnecke F."/>
            <person name="Barry K."/>
            <person name="He S."/>
            <person name="Salamov A."/>
            <person name="Szeto E."/>
            <person name="Dalin E."/>
            <person name="Pangilinan J.L."/>
            <person name="Lapidus A."/>
            <person name="Lowry S."/>
            <person name="Kyrpides N.C."/>
            <person name="McMahon K.D."/>
            <person name="Hugenholtz P."/>
        </authorList>
    </citation>
    <scope>NUCLEOTIDE SEQUENCE [LARGE SCALE GENOMIC DNA]</scope>
    <source>
        <strain evidence="13">UW-1</strain>
    </source>
</reference>
<dbReference type="InterPro" id="IPR032828">
    <property type="entry name" value="PolyA_RNA-bd"/>
</dbReference>
<keyword evidence="3 11" id="KW-0819">tRNA processing</keyword>
<feature type="binding site" evidence="11">
    <location>
        <position position="8"/>
    </location>
    <ligand>
        <name>CTP</name>
        <dbReference type="ChEBI" id="CHEBI:37563"/>
    </ligand>
</feature>
<accession>C7RJQ9</accession>
<dbReference type="OrthoDB" id="9805698at2"/>
<keyword evidence="1 11" id="KW-0533">Nickel</keyword>
<feature type="binding site" evidence="11">
    <location>
        <position position="137"/>
    </location>
    <ligand>
        <name>CTP</name>
        <dbReference type="ChEBI" id="CHEBI:37563"/>
    </ligand>
</feature>
<dbReference type="PROSITE" id="PS51831">
    <property type="entry name" value="HD"/>
    <property type="match status" value="1"/>
</dbReference>
<dbReference type="GO" id="GO:0000287">
    <property type="term" value="F:magnesium ion binding"/>
    <property type="evidence" value="ECO:0007669"/>
    <property type="project" value="UniProtKB-UniRule"/>
</dbReference>
<proteinExistence type="inferred from homology"/>
<dbReference type="PIRSF" id="PIRSF000813">
    <property type="entry name" value="CCA_bact"/>
    <property type="match status" value="1"/>
</dbReference>
<evidence type="ECO:0000259" key="12">
    <source>
        <dbReference type="PROSITE" id="PS51831"/>
    </source>
</evidence>
<dbReference type="NCBIfam" id="NF008137">
    <property type="entry name" value="PRK10885.1"/>
    <property type="match status" value="1"/>
</dbReference>
<comment type="function">
    <text evidence="11">Catalyzes the addition and repair of the essential 3'-terminal CCA sequence in tRNAs without using a nucleic acid template. Adds these three nucleotides in the order of C, C, and A to the tRNA nucleotide-73, using CTP and ATP as substrates and producing inorganic pyrophosphate. tRNA 3'-terminal CCA addition is required both for tRNA processing and repair. Also involved in tRNA surveillance by mediating tandem CCA addition to generate a CCACCA at the 3' terminus of unstable tRNAs. While stable tRNAs receive only 3'-terminal CCA, unstable tRNAs are marked with CCACCA and rapidly degraded.</text>
</comment>
<dbReference type="InterPro" id="IPR006674">
    <property type="entry name" value="HD_domain"/>
</dbReference>
<dbReference type="GO" id="GO:0001680">
    <property type="term" value="P:tRNA 3'-terminal CCA addition"/>
    <property type="evidence" value="ECO:0007669"/>
    <property type="project" value="UniProtKB-UniRule"/>
</dbReference>
<feature type="binding site" evidence="11">
    <location>
        <position position="21"/>
    </location>
    <ligand>
        <name>Mg(2+)</name>
        <dbReference type="ChEBI" id="CHEBI:18420"/>
    </ligand>
</feature>
<dbReference type="GO" id="GO:0016791">
    <property type="term" value="F:phosphatase activity"/>
    <property type="evidence" value="ECO:0007669"/>
    <property type="project" value="UniProtKB-UniRule"/>
</dbReference>
<dbReference type="Pfam" id="PF01743">
    <property type="entry name" value="PolyA_pol"/>
    <property type="match status" value="1"/>
</dbReference>
<evidence type="ECO:0000256" key="7">
    <source>
        <dbReference type="ARBA" id="ARBA00022800"/>
    </source>
</evidence>
<dbReference type="GO" id="GO:0042245">
    <property type="term" value="P:RNA repair"/>
    <property type="evidence" value="ECO:0007669"/>
    <property type="project" value="UniProtKB-KW"/>
</dbReference>
<dbReference type="Pfam" id="PF12627">
    <property type="entry name" value="PolyA_pol_RNAbd"/>
    <property type="match status" value="1"/>
</dbReference>
<feature type="binding site" evidence="11">
    <location>
        <position position="140"/>
    </location>
    <ligand>
        <name>ATP</name>
        <dbReference type="ChEBI" id="CHEBI:30616"/>
    </ligand>
</feature>
<keyword evidence="8 11" id="KW-0067">ATP-binding</keyword>
<dbReference type="HAMAP" id="MF_01262">
    <property type="entry name" value="CCA_bact_type2"/>
    <property type="match status" value="1"/>
</dbReference>
<feature type="domain" description="HD" evidence="12">
    <location>
        <begin position="226"/>
        <end position="327"/>
    </location>
</feature>
<comment type="similarity">
    <text evidence="11">Belongs to the tRNA nucleotidyltransferase/poly(A) polymerase family. Bacterial CCA-adding enzyme type 1 subfamily.</text>
</comment>
<feature type="binding site" evidence="11">
    <location>
        <position position="11"/>
    </location>
    <ligand>
        <name>CTP</name>
        <dbReference type="ChEBI" id="CHEBI:37563"/>
    </ligand>
</feature>
<feature type="binding site" evidence="11">
    <location>
        <position position="23"/>
    </location>
    <ligand>
        <name>Mg(2+)</name>
        <dbReference type="ChEBI" id="CHEBI:18420"/>
    </ligand>
</feature>
<dbReference type="HOGENOM" id="CLU_015961_1_1_4"/>
<dbReference type="EMBL" id="CP001715">
    <property type="protein sequence ID" value="ACV33623.1"/>
    <property type="molecule type" value="Genomic_DNA"/>
</dbReference>
<dbReference type="GO" id="GO:0160016">
    <property type="term" value="F:CCACCA tRNA nucleotidyltransferase activity"/>
    <property type="evidence" value="ECO:0007669"/>
    <property type="project" value="RHEA"/>
</dbReference>
<dbReference type="AlphaFoldDB" id="C7RJQ9"/>
<dbReference type="Gene3D" id="1.10.3090.10">
    <property type="entry name" value="cca-adding enzyme, domain 2"/>
    <property type="match status" value="1"/>
</dbReference>
<comment type="catalytic activity">
    <reaction evidence="11">
        <text>a tRNA precursor + 2 CTP + ATP = a tRNA with a 3' CCA end + 3 diphosphate</text>
        <dbReference type="Rhea" id="RHEA:14433"/>
        <dbReference type="Rhea" id="RHEA-COMP:10465"/>
        <dbReference type="Rhea" id="RHEA-COMP:10468"/>
        <dbReference type="ChEBI" id="CHEBI:30616"/>
        <dbReference type="ChEBI" id="CHEBI:33019"/>
        <dbReference type="ChEBI" id="CHEBI:37563"/>
        <dbReference type="ChEBI" id="CHEBI:74896"/>
        <dbReference type="ChEBI" id="CHEBI:83071"/>
        <dbReference type="EC" id="2.7.7.72"/>
    </reaction>
</comment>
<evidence type="ECO:0000256" key="2">
    <source>
        <dbReference type="ARBA" id="ARBA00022679"/>
    </source>
</evidence>
<keyword evidence="7 11" id="KW-0692">RNA repair</keyword>
<feature type="binding site" evidence="11">
    <location>
        <position position="137"/>
    </location>
    <ligand>
        <name>ATP</name>
        <dbReference type="ChEBI" id="CHEBI:30616"/>
    </ligand>
</feature>
<feature type="binding site" evidence="11">
    <location>
        <position position="8"/>
    </location>
    <ligand>
        <name>ATP</name>
        <dbReference type="ChEBI" id="CHEBI:30616"/>
    </ligand>
</feature>
<dbReference type="EC" id="2.7.7.72" evidence="11"/>
<dbReference type="InterPro" id="IPR002646">
    <property type="entry name" value="PolA_pol_head_dom"/>
</dbReference>
<dbReference type="InterPro" id="IPR012006">
    <property type="entry name" value="CCA_bact"/>
</dbReference>
<evidence type="ECO:0000256" key="3">
    <source>
        <dbReference type="ARBA" id="ARBA00022694"/>
    </source>
</evidence>
<name>C7RJQ9_ACCRE</name>